<dbReference type="GO" id="GO:1901135">
    <property type="term" value="P:carbohydrate derivative metabolic process"/>
    <property type="evidence" value="ECO:0007669"/>
    <property type="project" value="InterPro"/>
</dbReference>
<keyword evidence="2" id="KW-0238">DNA-binding</keyword>
<dbReference type="EMBL" id="NGKU01000001">
    <property type="protein sequence ID" value="OTN77703.1"/>
    <property type="molecule type" value="Genomic_DNA"/>
</dbReference>
<dbReference type="PROSITE" id="PS51464">
    <property type="entry name" value="SIS"/>
    <property type="match status" value="1"/>
</dbReference>
<dbReference type="AlphaFoldDB" id="A0A242AAR5"/>
<dbReference type="STRING" id="1834191.A5886_002804"/>
<dbReference type="GO" id="GO:0003677">
    <property type="term" value="F:DNA binding"/>
    <property type="evidence" value="ECO:0007669"/>
    <property type="project" value="UniProtKB-KW"/>
</dbReference>
<comment type="caution">
    <text evidence="6">The sequence shown here is derived from an EMBL/GenBank/DDBJ whole genome shotgun (WGS) entry which is preliminary data.</text>
</comment>
<sequence>MKLQILIHQHQSDLSILDREILAYILKNEGAVSKLNIIDLAERVHVSKSSILRLTKKLGFSGYSEFKYFMRHQQSTEPLIRPDKSIFDKQMDDILATLNYMKKVDLSVINQLFDASKTIYCYATGFSQKKAIEEFSKMMLSMEKRVIVLPNKTEFDMVMPMISAEDCVIIASLSGETETIKENISTFSIRHIPVLSLTAPGDNYFARHTTYHLTYFCDFFQIGPKKIPSQSLIGLHCLVDYLIRSYGEFTLKESEYD</sequence>
<dbReference type="InterPro" id="IPR046348">
    <property type="entry name" value="SIS_dom_sf"/>
</dbReference>
<evidence type="ECO:0000313" key="7">
    <source>
        <dbReference type="Proteomes" id="UP000195043"/>
    </source>
</evidence>
<dbReference type="RefSeq" id="WP_086275699.1">
    <property type="nucleotide sequence ID" value="NZ_NGKU01000001.1"/>
</dbReference>
<keyword evidence="3" id="KW-0804">Transcription</keyword>
<evidence type="ECO:0000256" key="2">
    <source>
        <dbReference type="ARBA" id="ARBA00023125"/>
    </source>
</evidence>
<evidence type="ECO:0000313" key="6">
    <source>
        <dbReference type="EMBL" id="OTN77703.1"/>
    </source>
</evidence>
<dbReference type="InterPro" id="IPR036388">
    <property type="entry name" value="WH-like_DNA-bd_sf"/>
</dbReference>
<dbReference type="CDD" id="cd05013">
    <property type="entry name" value="SIS_RpiR"/>
    <property type="match status" value="1"/>
</dbReference>
<keyword evidence="7" id="KW-1185">Reference proteome</keyword>
<dbReference type="PROSITE" id="PS51071">
    <property type="entry name" value="HTH_RPIR"/>
    <property type="match status" value="1"/>
</dbReference>
<dbReference type="Gene3D" id="1.10.10.10">
    <property type="entry name" value="Winged helix-like DNA-binding domain superfamily/Winged helix DNA-binding domain"/>
    <property type="match status" value="1"/>
</dbReference>
<proteinExistence type="predicted"/>
<dbReference type="Gene3D" id="3.40.50.10490">
    <property type="entry name" value="Glucose-6-phosphate isomerase like protein, domain 1"/>
    <property type="match status" value="1"/>
</dbReference>
<dbReference type="PANTHER" id="PTHR30514">
    <property type="entry name" value="GLUCOKINASE"/>
    <property type="match status" value="1"/>
</dbReference>
<dbReference type="InterPro" id="IPR047640">
    <property type="entry name" value="RpiR-like"/>
</dbReference>
<evidence type="ECO:0000256" key="1">
    <source>
        <dbReference type="ARBA" id="ARBA00023015"/>
    </source>
</evidence>
<dbReference type="SUPFAM" id="SSF46689">
    <property type="entry name" value="Homeodomain-like"/>
    <property type="match status" value="1"/>
</dbReference>
<accession>A0A242AAR5</accession>
<gene>
    <name evidence="6" type="ORF">A5886_002804</name>
</gene>
<dbReference type="InterPro" id="IPR009057">
    <property type="entry name" value="Homeodomain-like_sf"/>
</dbReference>
<dbReference type="Pfam" id="PF01380">
    <property type="entry name" value="SIS"/>
    <property type="match status" value="1"/>
</dbReference>
<dbReference type="PANTHER" id="PTHR30514:SF1">
    <property type="entry name" value="HTH-TYPE TRANSCRIPTIONAL REGULATOR HEXR-RELATED"/>
    <property type="match status" value="1"/>
</dbReference>
<dbReference type="InterPro" id="IPR001347">
    <property type="entry name" value="SIS_dom"/>
</dbReference>
<name>A0A242AAR5_9ENTE</name>
<dbReference type="Pfam" id="PF01418">
    <property type="entry name" value="HTH_6"/>
    <property type="match status" value="1"/>
</dbReference>
<dbReference type="InterPro" id="IPR000281">
    <property type="entry name" value="HTH_RpiR"/>
</dbReference>
<reference evidence="6 7" key="1">
    <citation type="submission" date="2017-05" db="EMBL/GenBank/DDBJ databases">
        <title>The Genome Sequence of Enterococcus sp. 8G7_MSG3316.</title>
        <authorList>
            <consortium name="The Broad Institute Genomics Platform"/>
            <consortium name="The Broad Institute Genomic Center for Infectious Diseases"/>
            <person name="Earl A."/>
            <person name="Manson A."/>
            <person name="Schwartman J."/>
            <person name="Gilmore M."/>
            <person name="Abouelleil A."/>
            <person name="Cao P."/>
            <person name="Chapman S."/>
            <person name="Cusick C."/>
            <person name="Shea T."/>
            <person name="Young S."/>
            <person name="Neafsey D."/>
            <person name="Nusbaum C."/>
            <person name="Birren B."/>
        </authorList>
    </citation>
    <scope>NUCLEOTIDE SEQUENCE [LARGE SCALE GENOMIC DNA]</scope>
    <source>
        <strain evidence="6 7">8G7_MSG3316</strain>
    </source>
</reference>
<evidence type="ECO:0008006" key="8">
    <source>
        <dbReference type="Google" id="ProtNLM"/>
    </source>
</evidence>
<feature type="domain" description="HTH rpiR-type" evidence="4">
    <location>
        <begin position="1"/>
        <end position="77"/>
    </location>
</feature>
<dbReference type="SUPFAM" id="SSF53697">
    <property type="entry name" value="SIS domain"/>
    <property type="match status" value="1"/>
</dbReference>
<evidence type="ECO:0000256" key="3">
    <source>
        <dbReference type="ARBA" id="ARBA00023163"/>
    </source>
</evidence>
<organism evidence="6 7">
    <name type="scientific">Candidatus Enterococcus testudinis</name>
    <dbReference type="NCBI Taxonomy" id="1834191"/>
    <lineage>
        <taxon>Bacteria</taxon>
        <taxon>Bacillati</taxon>
        <taxon>Bacillota</taxon>
        <taxon>Bacilli</taxon>
        <taxon>Lactobacillales</taxon>
        <taxon>Enterococcaceae</taxon>
        <taxon>Enterococcus</taxon>
    </lineage>
</organism>
<dbReference type="GO" id="GO:0097367">
    <property type="term" value="F:carbohydrate derivative binding"/>
    <property type="evidence" value="ECO:0007669"/>
    <property type="project" value="InterPro"/>
</dbReference>
<dbReference type="InterPro" id="IPR035472">
    <property type="entry name" value="RpiR-like_SIS"/>
</dbReference>
<evidence type="ECO:0000259" key="5">
    <source>
        <dbReference type="PROSITE" id="PS51464"/>
    </source>
</evidence>
<dbReference type="Proteomes" id="UP000195043">
    <property type="component" value="Unassembled WGS sequence"/>
</dbReference>
<protein>
    <recommendedName>
        <fullName evidence="8">HTH rpiR-type domain-containing protein</fullName>
    </recommendedName>
</protein>
<dbReference type="GO" id="GO:0003700">
    <property type="term" value="F:DNA-binding transcription factor activity"/>
    <property type="evidence" value="ECO:0007669"/>
    <property type="project" value="InterPro"/>
</dbReference>
<keyword evidence="1" id="KW-0805">Transcription regulation</keyword>
<dbReference type="OrthoDB" id="1648815at2"/>
<feature type="domain" description="SIS" evidence="5">
    <location>
        <begin position="109"/>
        <end position="248"/>
    </location>
</feature>
<evidence type="ECO:0000259" key="4">
    <source>
        <dbReference type="PROSITE" id="PS51071"/>
    </source>
</evidence>